<name>A0ACC3C4B9_PYRYE</name>
<dbReference type="Proteomes" id="UP000798662">
    <property type="component" value="Chromosome 2"/>
</dbReference>
<comment type="caution">
    <text evidence="1">The sequence shown here is derived from an EMBL/GenBank/DDBJ whole genome shotgun (WGS) entry which is preliminary data.</text>
</comment>
<protein>
    <submittedName>
        <fullName evidence="1">Uncharacterized protein</fullName>
    </submittedName>
</protein>
<organism evidence="1 2">
    <name type="scientific">Pyropia yezoensis</name>
    <name type="common">Susabi-nori</name>
    <name type="synonym">Porphyra yezoensis</name>
    <dbReference type="NCBI Taxonomy" id="2788"/>
    <lineage>
        <taxon>Eukaryota</taxon>
        <taxon>Rhodophyta</taxon>
        <taxon>Bangiophyceae</taxon>
        <taxon>Bangiales</taxon>
        <taxon>Bangiaceae</taxon>
        <taxon>Pyropia</taxon>
    </lineage>
</organism>
<evidence type="ECO:0000313" key="2">
    <source>
        <dbReference type="Proteomes" id="UP000798662"/>
    </source>
</evidence>
<dbReference type="EMBL" id="CM020619">
    <property type="protein sequence ID" value="KAK1865007.1"/>
    <property type="molecule type" value="Genomic_DNA"/>
</dbReference>
<reference evidence="1" key="1">
    <citation type="submission" date="2019-11" db="EMBL/GenBank/DDBJ databases">
        <title>Nori genome reveals adaptations in red seaweeds to the harsh intertidal environment.</title>
        <authorList>
            <person name="Wang D."/>
            <person name="Mao Y."/>
        </authorList>
    </citation>
    <scope>NUCLEOTIDE SEQUENCE</scope>
    <source>
        <tissue evidence="1">Gametophyte</tissue>
    </source>
</reference>
<accession>A0ACC3C4B9</accession>
<proteinExistence type="predicted"/>
<evidence type="ECO:0000313" key="1">
    <source>
        <dbReference type="EMBL" id="KAK1865007.1"/>
    </source>
</evidence>
<keyword evidence="2" id="KW-1185">Reference proteome</keyword>
<gene>
    <name evidence="1" type="ORF">I4F81_007543</name>
</gene>
<sequence length="277" mass="29668">MASPGLSSGILSFDIVTLFASPFAEGMGAAIRSYVGPRARPDDYFDQLLSEAGLPSAGGRNTPSVPEAQGRNPSSGSARGNVRDEVARQTNLRLRRRVVKASVEHILSSLRMRDFAVQLAVENKVKPSTLLQRDRYLLCTTVAEAFGATVTPGVSESNLWSLPVMSFLPVLLHAVRCNLLLRPPAGTACRFSTSDDQLAFDPSACSQVLWEAVEELAVEARPPFAARFSGGALAFLDRWSLGQASLMQHIRDIGSTTVGPSLFGGDVADADLCFQNA</sequence>